<keyword evidence="3" id="KW-1185">Reference proteome</keyword>
<name>A0A402AUA3_9CHLR</name>
<dbReference type="AlphaFoldDB" id="A0A402AUA3"/>
<accession>A0A402AUA3</accession>
<sequence>MWLDKHFLKLFRTPSSLDLDTLEYPSQQQRATLSSSDQLLRRLNWRLLRPLASYLGGSEHSRFLGPGVEFSEIRAYQPGDDIRFIDWNISARTEVPMVREAYVERAADVWFLLDLSASTRWGTADCLKLDRALELTALAGQLLNRAGNRLGALLFAEKPLTIIPPAVGQQHLLQLLARIRQVPHDDDACAGTTDLVAALTKVQTVIRRRALVIIVSDFLVSAGWQGALGKLAQRHEVVAVRLLDPREGALPDVGLVTLEDPETGRQLFVDTSDARLRERFGQAALLQTEQLHTDLMKCGVELLQIRTDEETITSLVSFLQTRRARRLRQPWSRRAPVAVSGKGDI</sequence>
<proteinExistence type="predicted"/>
<dbReference type="EMBL" id="BIFS01000002">
    <property type="protein sequence ID" value="GCE22674.1"/>
    <property type="molecule type" value="Genomic_DNA"/>
</dbReference>
<comment type="caution">
    <text evidence="2">The sequence shown here is derived from an EMBL/GenBank/DDBJ whole genome shotgun (WGS) entry which is preliminary data.</text>
</comment>
<organism evidence="2 3">
    <name type="scientific">Dictyobacter kobayashii</name>
    <dbReference type="NCBI Taxonomy" id="2014872"/>
    <lineage>
        <taxon>Bacteria</taxon>
        <taxon>Bacillati</taxon>
        <taxon>Chloroflexota</taxon>
        <taxon>Ktedonobacteria</taxon>
        <taxon>Ktedonobacterales</taxon>
        <taxon>Dictyobacteraceae</taxon>
        <taxon>Dictyobacter</taxon>
    </lineage>
</organism>
<feature type="domain" description="VWFA" evidence="1">
    <location>
        <begin position="106"/>
        <end position="284"/>
    </location>
</feature>
<dbReference type="InterPro" id="IPR036465">
    <property type="entry name" value="vWFA_dom_sf"/>
</dbReference>
<evidence type="ECO:0000313" key="3">
    <source>
        <dbReference type="Proteomes" id="UP000287188"/>
    </source>
</evidence>
<gene>
    <name evidence="2" type="ORF">KDK_64740</name>
</gene>
<dbReference type="Gene3D" id="3.40.50.410">
    <property type="entry name" value="von Willebrand factor, type A domain"/>
    <property type="match status" value="1"/>
</dbReference>
<dbReference type="RefSeq" id="WP_126555781.1">
    <property type="nucleotide sequence ID" value="NZ_BIFS01000002.1"/>
</dbReference>
<dbReference type="SUPFAM" id="SSF53300">
    <property type="entry name" value="vWA-like"/>
    <property type="match status" value="1"/>
</dbReference>
<dbReference type="SMART" id="SM00327">
    <property type="entry name" value="VWA"/>
    <property type="match status" value="1"/>
</dbReference>
<dbReference type="InterPro" id="IPR002881">
    <property type="entry name" value="DUF58"/>
</dbReference>
<dbReference type="PANTHER" id="PTHR33608:SF6">
    <property type="entry name" value="BLL2464 PROTEIN"/>
    <property type="match status" value="1"/>
</dbReference>
<dbReference type="InterPro" id="IPR002035">
    <property type="entry name" value="VWF_A"/>
</dbReference>
<evidence type="ECO:0000313" key="2">
    <source>
        <dbReference type="EMBL" id="GCE22674.1"/>
    </source>
</evidence>
<dbReference type="Proteomes" id="UP000287188">
    <property type="component" value="Unassembled WGS sequence"/>
</dbReference>
<dbReference type="Pfam" id="PF01882">
    <property type="entry name" value="DUF58"/>
    <property type="match status" value="1"/>
</dbReference>
<reference evidence="3" key="1">
    <citation type="submission" date="2018-12" db="EMBL/GenBank/DDBJ databases">
        <title>Tengunoibacter tsumagoiensis gen. nov., sp. nov., Dictyobacter kobayashii sp. nov., D. alpinus sp. nov., and D. joshuensis sp. nov. and description of Dictyobacteraceae fam. nov. within the order Ktedonobacterales isolated from Tengu-no-mugimeshi.</title>
        <authorList>
            <person name="Wang C.M."/>
            <person name="Zheng Y."/>
            <person name="Sakai Y."/>
            <person name="Toyoda A."/>
            <person name="Minakuchi Y."/>
            <person name="Abe K."/>
            <person name="Yokota A."/>
            <person name="Yabe S."/>
        </authorList>
    </citation>
    <scope>NUCLEOTIDE SEQUENCE [LARGE SCALE GENOMIC DNA]</scope>
    <source>
        <strain evidence="3">Uno11</strain>
    </source>
</reference>
<dbReference type="PANTHER" id="PTHR33608">
    <property type="entry name" value="BLL2464 PROTEIN"/>
    <property type="match status" value="1"/>
</dbReference>
<dbReference type="OrthoDB" id="9776116at2"/>
<protein>
    <recommendedName>
        <fullName evidence="1">VWFA domain-containing protein</fullName>
    </recommendedName>
</protein>
<evidence type="ECO:0000259" key="1">
    <source>
        <dbReference type="SMART" id="SM00327"/>
    </source>
</evidence>